<dbReference type="EC" id="2.4.1.122" evidence="4"/>
<name>A0A084R1W7_STAC4</name>
<comment type="similarity">
    <text evidence="3">Belongs to the glycosyltransferase 31 family. Beta3-Gal-T subfamily.</text>
</comment>
<feature type="transmembrane region" description="Helical" evidence="12">
    <location>
        <begin position="12"/>
        <end position="28"/>
    </location>
</feature>
<dbReference type="GO" id="GO:0016263">
    <property type="term" value="F:glycoprotein-N-acetylgalactosamine 3-beta-galactosyltransferase activity"/>
    <property type="evidence" value="ECO:0007669"/>
    <property type="project" value="UniProtKB-EC"/>
</dbReference>
<keyword evidence="9" id="KW-0735">Signal-anchor</keyword>
<dbReference type="GO" id="GO:0000166">
    <property type="term" value="F:nucleotide binding"/>
    <property type="evidence" value="ECO:0007669"/>
    <property type="project" value="UniProtKB-KW"/>
</dbReference>
<dbReference type="Gene3D" id="3.90.550.50">
    <property type="match status" value="1"/>
</dbReference>
<evidence type="ECO:0000313" key="15">
    <source>
        <dbReference type="Proteomes" id="UP000028524"/>
    </source>
</evidence>
<keyword evidence="8" id="KW-0547">Nucleotide-binding</keyword>
<evidence type="ECO:0000256" key="9">
    <source>
        <dbReference type="ARBA" id="ARBA00022968"/>
    </source>
</evidence>
<keyword evidence="11 12" id="KW-0472">Membrane</keyword>
<evidence type="ECO:0000256" key="5">
    <source>
        <dbReference type="ARBA" id="ARBA00022676"/>
    </source>
</evidence>
<keyword evidence="15" id="KW-1185">Reference proteome</keyword>
<evidence type="ECO:0000256" key="1">
    <source>
        <dbReference type="ARBA" id="ARBA00004606"/>
    </source>
</evidence>
<dbReference type="AlphaFoldDB" id="A0A084R1W7"/>
<feature type="domain" description="Fringe-like glycosyltransferase" evidence="13">
    <location>
        <begin position="216"/>
        <end position="276"/>
    </location>
</feature>
<evidence type="ECO:0000313" key="14">
    <source>
        <dbReference type="EMBL" id="KFA70202.1"/>
    </source>
</evidence>
<dbReference type="InterPro" id="IPR003378">
    <property type="entry name" value="Fringe-like_glycosylTrfase"/>
</dbReference>
<dbReference type="Pfam" id="PF02434">
    <property type="entry name" value="Fringe"/>
    <property type="match status" value="1"/>
</dbReference>
<evidence type="ECO:0000256" key="10">
    <source>
        <dbReference type="ARBA" id="ARBA00022989"/>
    </source>
</evidence>
<dbReference type="InParanoid" id="A0A084R1W7"/>
<keyword evidence="6" id="KW-0808">Transferase</keyword>
<reference evidence="14 15" key="1">
    <citation type="journal article" date="2014" name="BMC Genomics">
        <title>Comparative genome sequencing reveals chemotype-specific gene clusters in the toxigenic black mold Stachybotrys.</title>
        <authorList>
            <person name="Semeiks J."/>
            <person name="Borek D."/>
            <person name="Otwinowski Z."/>
            <person name="Grishin N.V."/>
        </authorList>
    </citation>
    <scope>NUCLEOTIDE SEQUENCE [LARGE SCALE GENOMIC DNA]</scope>
    <source>
        <strain evidence="14 15">IBT 40285</strain>
    </source>
</reference>
<dbReference type="InterPro" id="IPR026050">
    <property type="entry name" value="C1GALT1/C1GALT1_chp1"/>
</dbReference>
<evidence type="ECO:0000256" key="4">
    <source>
        <dbReference type="ARBA" id="ARBA00012557"/>
    </source>
</evidence>
<comment type="pathway">
    <text evidence="2">Protein modification; protein glycosylation.</text>
</comment>
<evidence type="ECO:0000256" key="7">
    <source>
        <dbReference type="ARBA" id="ARBA00022692"/>
    </source>
</evidence>
<keyword evidence="5" id="KW-0328">Glycosyltransferase</keyword>
<sequence length="491" mass="55420">MGLVTYKNNRLVPAIIIVSCVFLFVYLLDPAVSHVQTGYRPATVVQPQAGQYVEVSLKDDTKIVPPPAVQHVEPATAPAEPSSPRQYASINGLAPTDVLLIMKTGGTTMWKRLLIHLTTSLAVERIPRENVVIYSDMSEKIGAFTTVDVLANMSVAAKAMPDFDVYREQPEYIANNQYFEASGVAGDEWGPTGGWIIDKYKFVPLMQHAGENWPRAKWYIYMEDDSYLFLPQVLAYLSGFDWKRPHYLGSYAAKADVTFAHGGAGFAVSRGAWEKTFGQNSHMTEDYYEYTSLHCCGDQVLAHAMDKHGVKFGENDGDGKFTWGFNPVVHWTFAFSRHNWCSPLMSFHKIHSRDVQQYYELERSWDPSKPFLHRDFFTNMILPRIQKRLEWWDNMSGVFQVTSANKAAPPAPQDSKYDAKAWNNGWESVDACEAACKGWVNCVQWSFVEDLCTLDDKMILGQGFAPAMSQRKTSLIHTSGWLPERLGGWAC</sequence>
<protein>
    <recommendedName>
        <fullName evidence="4">N-acetylgalactosaminide beta-1,3-galactosyltransferase</fullName>
        <ecNumber evidence="4">2.4.1.122</ecNumber>
    </recommendedName>
</protein>
<dbReference type="GO" id="GO:0016020">
    <property type="term" value="C:membrane"/>
    <property type="evidence" value="ECO:0007669"/>
    <property type="project" value="UniProtKB-SubCell"/>
</dbReference>
<dbReference type="PANTHER" id="PTHR23033:SF47">
    <property type="entry name" value="APPLE DOMAIN-CONTAINING PROTEIN-RELATED"/>
    <property type="match status" value="1"/>
</dbReference>
<proteinExistence type="inferred from homology"/>
<dbReference type="OrthoDB" id="414175at2759"/>
<dbReference type="Proteomes" id="UP000028524">
    <property type="component" value="Unassembled WGS sequence"/>
</dbReference>
<dbReference type="OMA" id="EDLCKMD"/>
<dbReference type="STRING" id="1283841.A0A084R1W7"/>
<evidence type="ECO:0000256" key="2">
    <source>
        <dbReference type="ARBA" id="ARBA00004922"/>
    </source>
</evidence>
<evidence type="ECO:0000256" key="6">
    <source>
        <dbReference type="ARBA" id="ARBA00022679"/>
    </source>
</evidence>
<dbReference type="HOGENOM" id="CLU_022549_2_0_1"/>
<evidence type="ECO:0000256" key="8">
    <source>
        <dbReference type="ARBA" id="ARBA00022741"/>
    </source>
</evidence>
<dbReference type="PANTHER" id="PTHR23033">
    <property type="entry name" value="BETA1,3-GALACTOSYLTRANSFERASE"/>
    <property type="match status" value="1"/>
</dbReference>
<dbReference type="EMBL" id="KL659284">
    <property type="protein sequence ID" value="KFA70202.1"/>
    <property type="molecule type" value="Genomic_DNA"/>
</dbReference>
<gene>
    <name evidence="14" type="ORF">S40285_04412</name>
</gene>
<accession>A0A084R1W7</accession>
<evidence type="ECO:0000259" key="13">
    <source>
        <dbReference type="Pfam" id="PF02434"/>
    </source>
</evidence>
<keyword evidence="7 12" id="KW-0812">Transmembrane</keyword>
<organism evidence="14 15">
    <name type="scientific">Stachybotrys chlorohalonatus (strain IBT 40285)</name>
    <dbReference type="NCBI Taxonomy" id="1283841"/>
    <lineage>
        <taxon>Eukaryota</taxon>
        <taxon>Fungi</taxon>
        <taxon>Dikarya</taxon>
        <taxon>Ascomycota</taxon>
        <taxon>Pezizomycotina</taxon>
        <taxon>Sordariomycetes</taxon>
        <taxon>Hypocreomycetidae</taxon>
        <taxon>Hypocreales</taxon>
        <taxon>Stachybotryaceae</taxon>
        <taxon>Stachybotrys</taxon>
    </lineage>
</organism>
<evidence type="ECO:0000256" key="3">
    <source>
        <dbReference type="ARBA" id="ARBA00006462"/>
    </source>
</evidence>
<keyword evidence="10 12" id="KW-1133">Transmembrane helix</keyword>
<evidence type="ECO:0000256" key="12">
    <source>
        <dbReference type="SAM" id="Phobius"/>
    </source>
</evidence>
<evidence type="ECO:0000256" key="11">
    <source>
        <dbReference type="ARBA" id="ARBA00023136"/>
    </source>
</evidence>
<comment type="subcellular location">
    <subcellularLocation>
        <location evidence="1">Membrane</location>
        <topology evidence="1">Single-pass type II membrane protein</topology>
    </subcellularLocation>
</comment>